<dbReference type="Proteomes" id="UP001528040">
    <property type="component" value="Unassembled WGS sequence"/>
</dbReference>
<keyword evidence="3" id="KW-0862">Zinc</keyword>
<dbReference type="InterPro" id="IPR006913">
    <property type="entry name" value="CENP-V/GFA"/>
</dbReference>
<gene>
    <name evidence="6" type="ORF">O2N63_15200</name>
</gene>
<evidence type="ECO:0000256" key="2">
    <source>
        <dbReference type="ARBA" id="ARBA00022723"/>
    </source>
</evidence>
<evidence type="ECO:0000256" key="1">
    <source>
        <dbReference type="ARBA" id="ARBA00005495"/>
    </source>
</evidence>
<evidence type="ECO:0000259" key="5">
    <source>
        <dbReference type="PROSITE" id="PS51891"/>
    </source>
</evidence>
<keyword evidence="2" id="KW-0479">Metal-binding</keyword>
<dbReference type="InterPro" id="IPR011057">
    <property type="entry name" value="Mss4-like_sf"/>
</dbReference>
<dbReference type="PANTHER" id="PTHR33337:SF40">
    <property type="entry name" value="CENP-V_GFA DOMAIN-CONTAINING PROTEIN-RELATED"/>
    <property type="match status" value="1"/>
</dbReference>
<dbReference type="Gene3D" id="3.90.1590.10">
    <property type="entry name" value="glutathione-dependent formaldehyde- activating enzyme (gfa)"/>
    <property type="match status" value="1"/>
</dbReference>
<dbReference type="PROSITE" id="PS51891">
    <property type="entry name" value="CENP_V_GFA"/>
    <property type="match status" value="1"/>
</dbReference>
<evidence type="ECO:0000313" key="6">
    <source>
        <dbReference type="EMBL" id="MDA5095434.1"/>
    </source>
</evidence>
<feature type="domain" description="CENP-V/GFA" evidence="5">
    <location>
        <begin position="7"/>
        <end position="115"/>
    </location>
</feature>
<reference evidence="6 7" key="1">
    <citation type="submission" date="2023-01" db="EMBL/GenBank/DDBJ databases">
        <authorList>
            <person name="Yoon J.-W."/>
        </authorList>
    </citation>
    <scope>NUCLEOTIDE SEQUENCE [LARGE SCALE GENOMIC DNA]</scope>
    <source>
        <strain evidence="6 7">KMU-50</strain>
    </source>
</reference>
<accession>A0ABT4W4X7</accession>
<organism evidence="6 7">
    <name type="scientific">Aliiroseovarius salicola</name>
    <dbReference type="NCBI Taxonomy" id="3009082"/>
    <lineage>
        <taxon>Bacteria</taxon>
        <taxon>Pseudomonadati</taxon>
        <taxon>Pseudomonadota</taxon>
        <taxon>Alphaproteobacteria</taxon>
        <taxon>Rhodobacterales</taxon>
        <taxon>Paracoccaceae</taxon>
        <taxon>Aliiroseovarius</taxon>
    </lineage>
</organism>
<name>A0ABT4W4X7_9RHOB</name>
<comment type="similarity">
    <text evidence="1">Belongs to the Gfa family.</text>
</comment>
<sequence length="137" mass="14772">MTVSTDITGRCLCGQVGFAFQGTPFIQVICHCDSCRRAAGAATVGFLGLKDGQWRWTGRPPSTFRSSPGVQRHFCPTCGSALGFQGETYPGQFYAHATALSDPSLFVPTAHVHHDEILAWAPPADNLPRHLTTAELL</sequence>
<evidence type="ECO:0000313" key="7">
    <source>
        <dbReference type="Proteomes" id="UP001528040"/>
    </source>
</evidence>
<dbReference type="RefSeq" id="WP_271055140.1">
    <property type="nucleotide sequence ID" value="NZ_JAQIIO010000010.1"/>
</dbReference>
<dbReference type="Pfam" id="PF04828">
    <property type="entry name" value="GFA"/>
    <property type="match status" value="1"/>
</dbReference>
<proteinExistence type="inferred from homology"/>
<keyword evidence="7" id="KW-1185">Reference proteome</keyword>
<dbReference type="PANTHER" id="PTHR33337">
    <property type="entry name" value="GFA DOMAIN-CONTAINING PROTEIN"/>
    <property type="match status" value="1"/>
</dbReference>
<dbReference type="EMBL" id="JAQIIO010000010">
    <property type="protein sequence ID" value="MDA5095434.1"/>
    <property type="molecule type" value="Genomic_DNA"/>
</dbReference>
<protein>
    <submittedName>
        <fullName evidence="6">GFA family protein</fullName>
    </submittedName>
</protein>
<comment type="caution">
    <text evidence="6">The sequence shown here is derived from an EMBL/GenBank/DDBJ whole genome shotgun (WGS) entry which is preliminary data.</text>
</comment>
<keyword evidence="4" id="KW-0456">Lyase</keyword>
<evidence type="ECO:0000256" key="3">
    <source>
        <dbReference type="ARBA" id="ARBA00022833"/>
    </source>
</evidence>
<dbReference type="SUPFAM" id="SSF51316">
    <property type="entry name" value="Mss4-like"/>
    <property type="match status" value="1"/>
</dbReference>
<evidence type="ECO:0000256" key="4">
    <source>
        <dbReference type="ARBA" id="ARBA00023239"/>
    </source>
</evidence>